<evidence type="ECO:0008006" key="3">
    <source>
        <dbReference type="Google" id="ProtNLM"/>
    </source>
</evidence>
<feature type="non-terminal residue" evidence="1">
    <location>
        <position position="963"/>
    </location>
</feature>
<reference evidence="1 2" key="1">
    <citation type="submission" date="2019-08" db="EMBL/GenBank/DDBJ databases">
        <title>Whole genome of Aphis craccivora.</title>
        <authorList>
            <person name="Voronova N.V."/>
            <person name="Shulinski R.S."/>
            <person name="Bandarenka Y.V."/>
            <person name="Zhorov D.G."/>
            <person name="Warner D."/>
        </authorList>
    </citation>
    <scope>NUCLEOTIDE SEQUENCE [LARGE SCALE GENOMIC DNA]</scope>
    <source>
        <strain evidence="1">180601</strain>
        <tissue evidence="1">Whole Body</tissue>
    </source>
</reference>
<evidence type="ECO:0000313" key="1">
    <source>
        <dbReference type="EMBL" id="KAF0711066.1"/>
    </source>
</evidence>
<proteinExistence type="predicted"/>
<keyword evidence="2" id="KW-1185">Reference proteome</keyword>
<feature type="non-terminal residue" evidence="1">
    <location>
        <position position="1"/>
    </location>
</feature>
<sequence length="963" mass="109539">LLHIIKSESKFAITTTRTPGYTQKTTIRCKQETHHSDKTPAQIPNLISLRTAKSRANSLTRLHHDPVIAINIMKYNSAFCSTIRDIGYDGFFVHFWSTLQLRIYKECYSKLKIPTISFDATGGCCRKIKRPDNNMSSNLFLYEGVMEVDGKTFTVCSMISEKHDTLSICTWLKRWLKCGVKPPKMVISDQSLALMSAIVQSFTQYNSLEEYLKICFKLVMNIQINEKDIPNDINHFVKLISQWTPLKKSKFARTRQLFIRSMTLLLYCSSMEETKQILEAIFKVALSQYDGLCLGMTEETPCAKSKKYLQSLISKKSSYLQAFDNVIEDGIPNEELNSVDENNCADIDNSFMNWASIIANRCKIDVDQLEGEYDNAQYVPEIVPLVLKAMKLYPCWSGIMTTTFNYGDATVSSCRVESNFNNIKNRVFNGDNLPIRVDNFVEKLISYYNGDHLLLQNSDSVVAKNNINIEDNLGSNISRDNCANNYNSHTVSSNKSFNNKCHLNNQELDTDCIDEVFNISDINNSSNKNTLQIEEDNDIELNENRKTSTAKTLNKELDTNIICLPCKNGDFPTGIHRCTFCNKSVHLFGCSVKHVDNEEGYGESRICLSCFNELQEKDAEEQWQKKRKTPNQFHSRAANSYLVSQPGFDHLDLNQKGSIKSIIFLKNGNTFQNKPPCILPEIGKVILNNSCSPDSLMSILACAATDSDVYFKFLSGISKKDKTAKFIKSMLNTKTKKIMHKERILLLAPYYLSRDKQLRGISMIDAMDTVSSTAHKLLKNMPSYKKINRCTNFTCEEFSIDQSCEIITLTAIDGKIDVQKEIDSFLKTESIICSHCNSVRNITVSVKQNVLIELVSLPKELEASISVPDINIISEVQQNYAGEIMWTLDEIPKTLNLKGRTYFIRGTIIFNSGLRTGLRMKSGHYKDIACRTNNFWEVYDDLKDNITQPKSIQNNVELLIYTL</sequence>
<dbReference type="AlphaFoldDB" id="A0A6G0VY01"/>
<evidence type="ECO:0000313" key="2">
    <source>
        <dbReference type="Proteomes" id="UP000478052"/>
    </source>
</evidence>
<organism evidence="1 2">
    <name type="scientific">Aphis craccivora</name>
    <name type="common">Cowpea aphid</name>
    <dbReference type="NCBI Taxonomy" id="307492"/>
    <lineage>
        <taxon>Eukaryota</taxon>
        <taxon>Metazoa</taxon>
        <taxon>Ecdysozoa</taxon>
        <taxon>Arthropoda</taxon>
        <taxon>Hexapoda</taxon>
        <taxon>Insecta</taxon>
        <taxon>Pterygota</taxon>
        <taxon>Neoptera</taxon>
        <taxon>Paraneoptera</taxon>
        <taxon>Hemiptera</taxon>
        <taxon>Sternorrhyncha</taxon>
        <taxon>Aphidomorpha</taxon>
        <taxon>Aphidoidea</taxon>
        <taxon>Aphididae</taxon>
        <taxon>Aphidini</taxon>
        <taxon>Aphis</taxon>
        <taxon>Aphis</taxon>
    </lineage>
</organism>
<dbReference type="EMBL" id="VUJU01011417">
    <property type="protein sequence ID" value="KAF0711066.1"/>
    <property type="molecule type" value="Genomic_DNA"/>
</dbReference>
<comment type="caution">
    <text evidence="1">The sequence shown here is derived from an EMBL/GenBank/DDBJ whole genome shotgun (WGS) entry which is preliminary data.</text>
</comment>
<dbReference type="Proteomes" id="UP000478052">
    <property type="component" value="Unassembled WGS sequence"/>
</dbReference>
<name>A0A6G0VY01_APHCR</name>
<accession>A0A6G0VY01</accession>
<gene>
    <name evidence="1" type="ORF">FWK35_00035010</name>
</gene>
<protein>
    <recommendedName>
        <fullName evidence="3">NOF-FB transposable element protein</fullName>
    </recommendedName>
</protein>
<dbReference type="OrthoDB" id="8068464at2759"/>